<evidence type="ECO:0000313" key="1">
    <source>
        <dbReference type="EMBL" id="GIQ88921.1"/>
    </source>
</evidence>
<dbReference type="Proteomes" id="UP000265618">
    <property type="component" value="Unassembled WGS sequence"/>
</dbReference>
<evidence type="ECO:0000313" key="2">
    <source>
        <dbReference type="Proteomes" id="UP000265618"/>
    </source>
</evidence>
<gene>
    <name evidence="1" type="ORF">KIPB_011275</name>
</gene>
<reference evidence="1 2" key="1">
    <citation type="journal article" date="2018" name="PLoS ONE">
        <title>The draft genome of Kipferlia bialata reveals reductive genome evolution in fornicate parasites.</title>
        <authorList>
            <person name="Tanifuji G."/>
            <person name="Takabayashi S."/>
            <person name="Kume K."/>
            <person name="Takagi M."/>
            <person name="Nakayama T."/>
            <person name="Kamikawa R."/>
            <person name="Inagaki Y."/>
            <person name="Hashimoto T."/>
        </authorList>
    </citation>
    <scope>NUCLEOTIDE SEQUENCE [LARGE SCALE GENOMIC DNA]</scope>
    <source>
        <strain evidence="1">NY0173</strain>
    </source>
</reference>
<dbReference type="AlphaFoldDB" id="A0A9K3D4W9"/>
<dbReference type="EMBL" id="BDIP01004519">
    <property type="protein sequence ID" value="GIQ88921.1"/>
    <property type="molecule type" value="Genomic_DNA"/>
</dbReference>
<proteinExistence type="predicted"/>
<keyword evidence="2" id="KW-1185">Reference proteome</keyword>
<organism evidence="1 2">
    <name type="scientific">Kipferlia bialata</name>
    <dbReference type="NCBI Taxonomy" id="797122"/>
    <lineage>
        <taxon>Eukaryota</taxon>
        <taxon>Metamonada</taxon>
        <taxon>Carpediemonas-like organisms</taxon>
        <taxon>Kipferlia</taxon>
    </lineage>
</organism>
<sequence length="82" mass="8941">MGVRQKGHKPGKSVHVPGFSKLWNDFLRAPDSASGSAALKRPDKAAAAHTFYPLFDQWLRAEPYHTLAGIGIYITIHALTGV</sequence>
<protein>
    <submittedName>
        <fullName evidence="1">Uncharacterized protein</fullName>
    </submittedName>
</protein>
<accession>A0A9K3D4W9</accession>
<comment type="caution">
    <text evidence="1">The sequence shown here is derived from an EMBL/GenBank/DDBJ whole genome shotgun (WGS) entry which is preliminary data.</text>
</comment>
<name>A0A9K3D4W9_9EUKA</name>